<feature type="non-terminal residue" evidence="1">
    <location>
        <position position="141"/>
    </location>
</feature>
<gene>
    <name evidence="1" type="ORF">RhiirA4_399152</name>
</gene>
<name>A0A2I1GAX9_9GLOM</name>
<reference evidence="1 2" key="1">
    <citation type="submission" date="2015-10" db="EMBL/GenBank/DDBJ databases">
        <title>Genome analyses suggest a sexual origin of heterokaryosis in a supposedly ancient asexual fungus.</title>
        <authorList>
            <person name="Ropars J."/>
            <person name="Sedzielewska K."/>
            <person name="Noel J."/>
            <person name="Charron P."/>
            <person name="Farinelli L."/>
            <person name="Marton T."/>
            <person name="Kruger M."/>
            <person name="Pelin A."/>
            <person name="Brachmann A."/>
            <person name="Corradi N."/>
        </authorList>
    </citation>
    <scope>NUCLEOTIDE SEQUENCE [LARGE SCALE GENOMIC DNA]</scope>
    <source>
        <strain evidence="1 2">A4</strain>
    </source>
</reference>
<organism evidence="1 2">
    <name type="scientific">Rhizophagus irregularis</name>
    <dbReference type="NCBI Taxonomy" id="588596"/>
    <lineage>
        <taxon>Eukaryota</taxon>
        <taxon>Fungi</taxon>
        <taxon>Fungi incertae sedis</taxon>
        <taxon>Mucoromycota</taxon>
        <taxon>Glomeromycotina</taxon>
        <taxon>Glomeromycetes</taxon>
        <taxon>Glomerales</taxon>
        <taxon>Glomeraceae</taxon>
        <taxon>Rhizophagus</taxon>
    </lineage>
</organism>
<dbReference type="SUPFAM" id="SSF81383">
    <property type="entry name" value="F-box domain"/>
    <property type="match status" value="1"/>
</dbReference>
<dbReference type="Proteomes" id="UP000234323">
    <property type="component" value="Unassembled WGS sequence"/>
</dbReference>
<dbReference type="VEuPathDB" id="FungiDB:FUN_006011"/>
<keyword evidence="2" id="KW-1185">Reference proteome</keyword>
<dbReference type="EMBL" id="LLXI01000276">
    <property type="protein sequence ID" value="PKY43778.1"/>
    <property type="molecule type" value="Genomic_DNA"/>
</dbReference>
<evidence type="ECO:0000313" key="1">
    <source>
        <dbReference type="EMBL" id="PKY43778.1"/>
    </source>
</evidence>
<accession>A0A2I1GAX9</accession>
<dbReference type="InterPro" id="IPR036047">
    <property type="entry name" value="F-box-like_dom_sf"/>
</dbReference>
<dbReference type="VEuPathDB" id="FungiDB:RhiirFUN_005729"/>
<comment type="caution">
    <text evidence="1">The sequence shown here is derived from an EMBL/GenBank/DDBJ whole genome shotgun (WGS) entry which is preliminary data.</text>
</comment>
<evidence type="ECO:0000313" key="2">
    <source>
        <dbReference type="Proteomes" id="UP000234323"/>
    </source>
</evidence>
<proteinExistence type="predicted"/>
<sequence length="141" mass="16646">MAPLLPEDVMSEIFDNLTGDANTLYSGLLVNKLWCRVIIPILWRDPWEIARLRQKIKAYNFLYVLCGCLSEESKNLFLDLGLNFQIHYPKFDYASYIRMMNTHYFNVSITKKFCSKDRDNIKRQLVEKELYLLIISRSPAI</sequence>
<dbReference type="VEuPathDB" id="FungiDB:RhiirA1_412942"/>
<protein>
    <submittedName>
        <fullName evidence="1">Uncharacterized protein</fullName>
    </submittedName>
</protein>
<dbReference type="AlphaFoldDB" id="A0A2I1GAX9"/>